<name>A0A2B7YMY7_POLH7</name>
<accession>A0A2B7YMY7</accession>
<dbReference type="Proteomes" id="UP000224634">
    <property type="component" value="Unassembled WGS sequence"/>
</dbReference>
<dbReference type="InterPro" id="IPR020084">
    <property type="entry name" value="NUDIX_hydrolase_CS"/>
</dbReference>
<evidence type="ECO:0000259" key="3">
    <source>
        <dbReference type="PROSITE" id="PS51462"/>
    </source>
</evidence>
<keyword evidence="1" id="KW-0378">Hydrolase</keyword>
<evidence type="ECO:0000256" key="1">
    <source>
        <dbReference type="ARBA" id="ARBA00022801"/>
    </source>
</evidence>
<protein>
    <recommendedName>
        <fullName evidence="3">Nudix hydrolase domain-containing protein</fullName>
    </recommendedName>
</protein>
<reference evidence="4 5" key="1">
    <citation type="submission" date="2017-10" db="EMBL/GenBank/DDBJ databases">
        <title>Comparative genomics in systemic dimorphic fungi from Ajellomycetaceae.</title>
        <authorList>
            <person name="Munoz J.F."/>
            <person name="Mcewen J.G."/>
            <person name="Clay O.K."/>
            <person name="Cuomo C.A."/>
        </authorList>
    </citation>
    <scope>NUCLEOTIDE SEQUENCE [LARGE SCALE GENOMIC DNA]</scope>
    <source>
        <strain evidence="4 5">UAMH7299</strain>
    </source>
</reference>
<proteinExistence type="predicted"/>
<dbReference type="PROSITE" id="PS00893">
    <property type="entry name" value="NUDIX_BOX"/>
    <property type="match status" value="1"/>
</dbReference>
<dbReference type="PROSITE" id="PS51462">
    <property type="entry name" value="NUDIX"/>
    <property type="match status" value="1"/>
</dbReference>
<dbReference type="InterPro" id="IPR051325">
    <property type="entry name" value="Nudix_hydrolase_domain"/>
</dbReference>
<dbReference type="GO" id="GO:0006754">
    <property type="term" value="P:ATP biosynthetic process"/>
    <property type="evidence" value="ECO:0007669"/>
    <property type="project" value="TreeGrafter"/>
</dbReference>
<dbReference type="Pfam" id="PF00293">
    <property type="entry name" value="NUDIX"/>
    <property type="match status" value="1"/>
</dbReference>
<dbReference type="InterPro" id="IPR000086">
    <property type="entry name" value="NUDIX_hydrolase_dom"/>
</dbReference>
<keyword evidence="5" id="KW-1185">Reference proteome</keyword>
<evidence type="ECO:0000313" key="4">
    <source>
        <dbReference type="EMBL" id="PGH22966.1"/>
    </source>
</evidence>
<sequence length="208" mass="23386">MAALNNDEPPIPSSTVHQPDPTTTKNDKQNHRSLHFSDTFVISCGTVTIDLFTNQVLLIYSASLSMHLLPKGRKDINESLPSAALRETLEESGYAVQLLPNPLKTCAPDYVSGSRHTEPFAVQQRWDEKHGMHKVIFWFLATADSKGERKMDGGREEWEDFEARWVGLEDAEGVVAHKDDWVLVRRAVEAVRLIREMDGNGKGKVKYG</sequence>
<organism evidence="4 5">
    <name type="scientific">Polytolypa hystricis (strain UAMH7299)</name>
    <dbReference type="NCBI Taxonomy" id="1447883"/>
    <lineage>
        <taxon>Eukaryota</taxon>
        <taxon>Fungi</taxon>
        <taxon>Dikarya</taxon>
        <taxon>Ascomycota</taxon>
        <taxon>Pezizomycotina</taxon>
        <taxon>Eurotiomycetes</taxon>
        <taxon>Eurotiomycetidae</taxon>
        <taxon>Onygenales</taxon>
        <taxon>Onygenales incertae sedis</taxon>
        <taxon>Polytolypa</taxon>
    </lineage>
</organism>
<dbReference type="GO" id="GO:0006167">
    <property type="term" value="P:AMP biosynthetic process"/>
    <property type="evidence" value="ECO:0007669"/>
    <property type="project" value="TreeGrafter"/>
</dbReference>
<feature type="domain" description="Nudix hydrolase" evidence="3">
    <location>
        <begin position="39"/>
        <end position="188"/>
    </location>
</feature>
<dbReference type="EMBL" id="PDNA01000031">
    <property type="protein sequence ID" value="PGH22966.1"/>
    <property type="molecule type" value="Genomic_DNA"/>
</dbReference>
<dbReference type="PANTHER" id="PTHR21340">
    <property type="entry name" value="DIADENOSINE 5,5-P1,P4-TETRAPHOSPHATE PYROPHOSPHOHYDROLASE MUTT"/>
    <property type="match status" value="1"/>
</dbReference>
<feature type="compositionally biased region" description="Polar residues" evidence="2">
    <location>
        <begin position="13"/>
        <end position="24"/>
    </location>
</feature>
<evidence type="ECO:0000256" key="2">
    <source>
        <dbReference type="SAM" id="MobiDB-lite"/>
    </source>
</evidence>
<dbReference type="InterPro" id="IPR015797">
    <property type="entry name" value="NUDIX_hydrolase-like_dom_sf"/>
</dbReference>
<dbReference type="SUPFAM" id="SSF55811">
    <property type="entry name" value="Nudix"/>
    <property type="match status" value="1"/>
</dbReference>
<dbReference type="PANTHER" id="PTHR21340:SF0">
    <property type="entry name" value="BIS(5'-NUCLEOSYL)-TETRAPHOSPHATASE [ASYMMETRICAL]"/>
    <property type="match status" value="1"/>
</dbReference>
<feature type="region of interest" description="Disordered" evidence="2">
    <location>
        <begin position="1"/>
        <end position="30"/>
    </location>
</feature>
<gene>
    <name evidence="4" type="ORF">AJ80_03015</name>
</gene>
<dbReference type="GO" id="GO:0004081">
    <property type="term" value="F:bis(5'-nucleosyl)-tetraphosphatase (asymmetrical) activity"/>
    <property type="evidence" value="ECO:0007669"/>
    <property type="project" value="TreeGrafter"/>
</dbReference>
<evidence type="ECO:0000313" key="5">
    <source>
        <dbReference type="Proteomes" id="UP000224634"/>
    </source>
</evidence>
<dbReference type="OrthoDB" id="10259236at2759"/>
<dbReference type="AlphaFoldDB" id="A0A2B7YMY7"/>
<dbReference type="Gene3D" id="3.90.79.10">
    <property type="entry name" value="Nucleoside Triphosphate Pyrophosphohydrolase"/>
    <property type="match status" value="1"/>
</dbReference>
<comment type="caution">
    <text evidence="4">The sequence shown here is derived from an EMBL/GenBank/DDBJ whole genome shotgun (WGS) entry which is preliminary data.</text>
</comment>